<gene>
    <name evidence="1" type="ORF">KC19_1G099500</name>
</gene>
<comment type="caution">
    <text evidence="1">The sequence shown here is derived from an EMBL/GenBank/DDBJ whole genome shotgun (WGS) entry which is preliminary data.</text>
</comment>
<name>A0A8T0J5I2_CERPU</name>
<organism evidence="1 2">
    <name type="scientific">Ceratodon purpureus</name>
    <name type="common">Fire moss</name>
    <name type="synonym">Dicranum purpureum</name>
    <dbReference type="NCBI Taxonomy" id="3225"/>
    <lineage>
        <taxon>Eukaryota</taxon>
        <taxon>Viridiplantae</taxon>
        <taxon>Streptophyta</taxon>
        <taxon>Embryophyta</taxon>
        <taxon>Bryophyta</taxon>
        <taxon>Bryophytina</taxon>
        <taxon>Bryopsida</taxon>
        <taxon>Dicranidae</taxon>
        <taxon>Pseudoditrichales</taxon>
        <taxon>Ditrichaceae</taxon>
        <taxon>Ceratodon</taxon>
    </lineage>
</organism>
<evidence type="ECO:0000313" key="1">
    <source>
        <dbReference type="EMBL" id="KAG0590436.1"/>
    </source>
</evidence>
<dbReference type="EMBL" id="CM026421">
    <property type="protein sequence ID" value="KAG0590436.1"/>
    <property type="molecule type" value="Genomic_DNA"/>
</dbReference>
<dbReference type="AlphaFoldDB" id="A0A8T0J5I2"/>
<reference evidence="1" key="1">
    <citation type="submission" date="2020-06" db="EMBL/GenBank/DDBJ databases">
        <title>WGS assembly of Ceratodon purpureus strain R40.</title>
        <authorList>
            <person name="Carey S.B."/>
            <person name="Jenkins J."/>
            <person name="Shu S."/>
            <person name="Lovell J.T."/>
            <person name="Sreedasyam A."/>
            <person name="Maumus F."/>
            <person name="Tiley G.P."/>
            <person name="Fernandez-Pozo N."/>
            <person name="Barry K."/>
            <person name="Chen C."/>
            <person name="Wang M."/>
            <person name="Lipzen A."/>
            <person name="Daum C."/>
            <person name="Saski C.A."/>
            <person name="Payton A.C."/>
            <person name="Mcbreen J.C."/>
            <person name="Conrad R.E."/>
            <person name="Kollar L.M."/>
            <person name="Olsson S."/>
            <person name="Huttunen S."/>
            <person name="Landis J.B."/>
            <person name="Wickett N.J."/>
            <person name="Johnson M.G."/>
            <person name="Rensing S.A."/>
            <person name="Grimwood J."/>
            <person name="Schmutz J."/>
            <person name="Mcdaniel S.F."/>
        </authorList>
    </citation>
    <scope>NUCLEOTIDE SEQUENCE</scope>
    <source>
        <strain evidence="1">R40</strain>
    </source>
</reference>
<dbReference type="Proteomes" id="UP000822688">
    <property type="component" value="Chromosome 1"/>
</dbReference>
<keyword evidence="2" id="KW-1185">Reference proteome</keyword>
<protein>
    <submittedName>
        <fullName evidence="1">Uncharacterized protein</fullName>
    </submittedName>
</protein>
<proteinExistence type="predicted"/>
<accession>A0A8T0J5I2</accession>
<evidence type="ECO:0000313" key="2">
    <source>
        <dbReference type="Proteomes" id="UP000822688"/>
    </source>
</evidence>
<sequence>MCTSSGDQFHRPSLPEFTQSSSFLHELCEHRGNSAYASSSIFDVQNFPCHSNSSNPCRAGTIKLLKSLATRAANTQMSAPDSFFCNEIRLSVDVDSQSKPCRPKQRRL</sequence>